<feature type="domain" description="VTT" evidence="9">
    <location>
        <begin position="40"/>
        <end position="164"/>
    </location>
</feature>
<feature type="domain" description="Phosphatidic acid phosphatase type 2/haloperoxidase" evidence="8">
    <location>
        <begin position="359"/>
        <end position="435"/>
    </location>
</feature>
<dbReference type="SUPFAM" id="SSF48317">
    <property type="entry name" value="Acid phosphatase/Vanadium-dependent haloperoxidase"/>
    <property type="match status" value="1"/>
</dbReference>
<evidence type="ECO:0000259" key="10">
    <source>
        <dbReference type="Pfam" id="PF14067"/>
    </source>
</evidence>
<feature type="transmembrane region" description="Helical" evidence="7">
    <location>
        <begin position="294"/>
        <end position="318"/>
    </location>
</feature>
<feature type="transmembrane region" description="Helical" evidence="7">
    <location>
        <begin position="246"/>
        <end position="266"/>
    </location>
</feature>
<dbReference type="InterPro" id="IPR032816">
    <property type="entry name" value="VTT_dom"/>
</dbReference>
<feature type="transmembrane region" description="Helical" evidence="7">
    <location>
        <begin position="60"/>
        <end position="81"/>
    </location>
</feature>
<dbReference type="EMBL" id="JACHHX010000025">
    <property type="protein sequence ID" value="MBB5016637.1"/>
    <property type="molecule type" value="Genomic_DNA"/>
</dbReference>
<keyword evidence="12" id="KW-1185">Reference proteome</keyword>
<evidence type="ECO:0000256" key="4">
    <source>
        <dbReference type="ARBA" id="ARBA00022692"/>
    </source>
</evidence>
<sequence length="670" mass="72612">MSASTVDALLAWIAQNPLLAGLVIFAVAFGDALAVVGVAIPSLPLLFGVGTLVGLGLMDPWYAVACAALGAFLGDGLSYLLGRVYGQRLKTAWPFSRHPQWLQHGEAFFRRHGLKGIIIARYVGAVRAFVPVIAGILRMPASRYVAASALAAVSWAFLFMAPGWLFGASLDLLARIAGRLAIVLGLLLAVVGLLGLSMFAGYRVLAPRTASMIERALAWSLRHPVLGRVSIALIDPRRPESASLALLALGLVFAGWAFFTLLIAVVGGEPLRLDLAVHQGMFALRNPLADAPMAVLATLGDWQVLLPAIVAVFAWLVWRRRRLAAMHWVAAPAFGLVLVTALGWLLEVPKPPAATLAPGFSFPSAPVAMATVVFGFFAVLVARELPGRRRAWPYVVASLVVGSLCFARLYLGAHWLSDVLSGVLLGAVFTTALGLAYRRRIVRSFWARPLSLVFFGTFLLAAGWHAPARIEATLARFEPPLGAESMAASDWWRDGWQRLPERRNEFHGRRAWPLNVEYAGGLDALRARLEAQGWTAHPQAGWTDLLQLLAADAAPETQPLLPAAHRGRAEALLMSRPGPSPRERTVLRLWASPYRLAPEDAPLWIGAVQRVRFAQRFGLLSYWEVERGAEDAARVDLRAALADLAWRESARADGVVVVLRLRATTAESPP</sequence>
<feature type="transmembrane region" description="Helical" evidence="7">
    <location>
        <begin position="325"/>
        <end position="345"/>
    </location>
</feature>
<name>A0A7W8DFL8_9GAMM</name>
<evidence type="ECO:0000256" key="1">
    <source>
        <dbReference type="ARBA" id="ARBA00004651"/>
    </source>
</evidence>
<dbReference type="InterPro" id="IPR000326">
    <property type="entry name" value="PAP2/HPO"/>
</dbReference>
<dbReference type="Pfam" id="PF01569">
    <property type="entry name" value="PAP2"/>
    <property type="match status" value="1"/>
</dbReference>
<evidence type="ECO:0000313" key="11">
    <source>
        <dbReference type="EMBL" id="MBB5016637.1"/>
    </source>
</evidence>
<dbReference type="InterPro" id="IPR032818">
    <property type="entry name" value="DedA-like"/>
</dbReference>
<evidence type="ECO:0000259" key="9">
    <source>
        <dbReference type="Pfam" id="PF09335"/>
    </source>
</evidence>
<dbReference type="AlphaFoldDB" id="A0A7W8DFL8"/>
<evidence type="ECO:0000256" key="2">
    <source>
        <dbReference type="ARBA" id="ARBA00010792"/>
    </source>
</evidence>
<dbReference type="InterPro" id="IPR025902">
    <property type="entry name" value="LssY-like-C_dom"/>
</dbReference>
<feature type="domain" description="LssY-like C-terminal" evidence="10">
    <location>
        <begin position="497"/>
        <end position="610"/>
    </location>
</feature>
<dbReference type="PANTHER" id="PTHR30353:SF15">
    <property type="entry name" value="INNER MEMBRANE PROTEIN YABI"/>
    <property type="match status" value="1"/>
</dbReference>
<feature type="transmembrane region" description="Helical" evidence="7">
    <location>
        <begin position="180"/>
        <end position="204"/>
    </location>
</feature>
<comment type="caution">
    <text evidence="11">The sequence shown here is derived from an EMBL/GenBank/DDBJ whole genome shotgun (WGS) entry which is preliminary data.</text>
</comment>
<dbReference type="Pfam" id="PF09335">
    <property type="entry name" value="VTT_dom"/>
    <property type="match status" value="1"/>
</dbReference>
<feature type="transmembrane region" description="Helical" evidence="7">
    <location>
        <begin position="419"/>
        <end position="437"/>
    </location>
</feature>
<feature type="transmembrane region" description="Helical" evidence="7">
    <location>
        <begin position="18"/>
        <end position="40"/>
    </location>
</feature>
<evidence type="ECO:0000256" key="7">
    <source>
        <dbReference type="SAM" id="Phobius"/>
    </source>
</evidence>
<feature type="transmembrane region" description="Helical" evidence="7">
    <location>
        <begin position="365"/>
        <end position="382"/>
    </location>
</feature>
<feature type="transmembrane region" description="Helical" evidence="7">
    <location>
        <begin position="449"/>
        <end position="466"/>
    </location>
</feature>
<dbReference type="GO" id="GO:0005886">
    <property type="term" value="C:plasma membrane"/>
    <property type="evidence" value="ECO:0007669"/>
    <property type="project" value="UniProtKB-SubCell"/>
</dbReference>
<dbReference type="PANTHER" id="PTHR30353">
    <property type="entry name" value="INNER MEMBRANE PROTEIN DEDA-RELATED"/>
    <property type="match status" value="1"/>
</dbReference>
<feature type="transmembrane region" description="Helical" evidence="7">
    <location>
        <begin position="394"/>
        <end position="413"/>
    </location>
</feature>
<evidence type="ECO:0000313" key="12">
    <source>
        <dbReference type="Proteomes" id="UP000519004"/>
    </source>
</evidence>
<accession>A0A7W8DFL8</accession>
<evidence type="ECO:0000256" key="5">
    <source>
        <dbReference type="ARBA" id="ARBA00022989"/>
    </source>
</evidence>
<dbReference type="InterPro" id="IPR036938">
    <property type="entry name" value="PAP2/HPO_sf"/>
</dbReference>
<comment type="similarity">
    <text evidence="2">Belongs to the DedA family.</text>
</comment>
<dbReference type="Pfam" id="PF14067">
    <property type="entry name" value="LssY_C"/>
    <property type="match status" value="1"/>
</dbReference>
<dbReference type="Proteomes" id="UP000519004">
    <property type="component" value="Unassembled WGS sequence"/>
</dbReference>
<proteinExistence type="inferred from homology"/>
<dbReference type="RefSeq" id="WP_183949300.1">
    <property type="nucleotide sequence ID" value="NZ_JACHHX010000025.1"/>
</dbReference>
<evidence type="ECO:0000256" key="3">
    <source>
        <dbReference type="ARBA" id="ARBA00022475"/>
    </source>
</evidence>
<comment type="subcellular location">
    <subcellularLocation>
        <location evidence="1">Cell membrane</location>
        <topology evidence="1">Multi-pass membrane protein</topology>
    </subcellularLocation>
</comment>
<dbReference type="CDD" id="cd03392">
    <property type="entry name" value="PAP2_like_2"/>
    <property type="match status" value="1"/>
</dbReference>
<evidence type="ECO:0000259" key="8">
    <source>
        <dbReference type="Pfam" id="PF01569"/>
    </source>
</evidence>
<keyword evidence="3" id="KW-1003">Cell membrane</keyword>
<dbReference type="Gene3D" id="1.20.144.10">
    <property type="entry name" value="Phosphatidic acid phosphatase type 2/haloperoxidase"/>
    <property type="match status" value="1"/>
</dbReference>
<feature type="transmembrane region" description="Helical" evidence="7">
    <location>
        <begin position="144"/>
        <end position="168"/>
    </location>
</feature>
<evidence type="ECO:0000256" key="6">
    <source>
        <dbReference type="ARBA" id="ARBA00023136"/>
    </source>
</evidence>
<organism evidence="11 12">
    <name type="scientific">Rehaibacterium terrae</name>
    <dbReference type="NCBI Taxonomy" id="1341696"/>
    <lineage>
        <taxon>Bacteria</taxon>
        <taxon>Pseudomonadati</taxon>
        <taxon>Pseudomonadota</taxon>
        <taxon>Gammaproteobacteria</taxon>
        <taxon>Lysobacterales</taxon>
        <taxon>Lysobacteraceae</taxon>
        <taxon>Rehaibacterium</taxon>
    </lineage>
</organism>
<protein>
    <submittedName>
        <fullName evidence="11">Membrane protein DedA with SNARE-associated domain/membrane-associated phospholipid phosphatase</fullName>
    </submittedName>
</protein>
<keyword evidence="6 7" id="KW-0472">Membrane</keyword>
<reference evidence="11 12" key="1">
    <citation type="submission" date="2020-08" db="EMBL/GenBank/DDBJ databases">
        <title>Genomic Encyclopedia of Type Strains, Phase IV (KMG-IV): sequencing the most valuable type-strain genomes for metagenomic binning, comparative biology and taxonomic classification.</title>
        <authorList>
            <person name="Goeker M."/>
        </authorList>
    </citation>
    <scope>NUCLEOTIDE SEQUENCE [LARGE SCALE GENOMIC DNA]</scope>
    <source>
        <strain evidence="11 12">DSM 25897</strain>
    </source>
</reference>
<gene>
    <name evidence="11" type="ORF">HNQ58_002559</name>
</gene>
<keyword evidence="4 7" id="KW-0812">Transmembrane</keyword>
<keyword evidence="5 7" id="KW-1133">Transmembrane helix</keyword>